<evidence type="ECO:0000313" key="1">
    <source>
        <dbReference type="EMBL" id="ADI14611.1"/>
    </source>
</evidence>
<gene>
    <name evidence="1" type="ordered locus">Trad_1490</name>
</gene>
<evidence type="ECO:0000313" key="2">
    <source>
        <dbReference type="Proteomes" id="UP000000379"/>
    </source>
</evidence>
<dbReference type="RefSeq" id="WP_013177979.1">
    <property type="nucleotide sequence ID" value="NC_014221.1"/>
</dbReference>
<reference evidence="2" key="1">
    <citation type="submission" date="2010-05" db="EMBL/GenBank/DDBJ databases">
        <title>The complete genome of Truepera radiovictris DSM 17093.</title>
        <authorList>
            <consortium name="US DOE Joint Genome Institute (JGI-PGF)"/>
            <person name="Lucas S."/>
            <person name="Copeland A."/>
            <person name="Lapidus A."/>
            <person name="Glavina del Rio T."/>
            <person name="Dalin E."/>
            <person name="Tice H."/>
            <person name="Bruce D."/>
            <person name="Goodwin L."/>
            <person name="Pitluck S."/>
            <person name="Kyrpides N."/>
            <person name="Mavromatis K."/>
            <person name="Ovchinnikova G."/>
            <person name="Munk A.C."/>
            <person name="Detter J.C."/>
            <person name="Han C."/>
            <person name="Tapia R."/>
            <person name="Land M."/>
            <person name="Hauser L."/>
            <person name="Markowitz V."/>
            <person name="Cheng J.-F."/>
            <person name="Hugenholtz P."/>
            <person name="Woyke T."/>
            <person name="Wu D."/>
            <person name="Tindall B."/>
            <person name="Pomrenke H.G."/>
            <person name="Brambilla E."/>
            <person name="Klenk H.-P."/>
            <person name="Eisen J.A."/>
        </authorList>
    </citation>
    <scope>NUCLEOTIDE SEQUENCE [LARGE SCALE GENOMIC DNA]</scope>
    <source>
        <strain evidence="2">DSM 17093 / CIP 108686 / LMG 22925 / RQ-24</strain>
    </source>
</reference>
<dbReference type="AlphaFoldDB" id="D7CXK9"/>
<keyword evidence="2" id="KW-1185">Reference proteome</keyword>
<accession>D7CXK9</accession>
<sequence>MTLRVNPLSRRPGQKRLVVAVRGAAGTGKSHFAASLARAGVGRLLLLDVERKSRLLPGATGPAPAFDAVEIHHPDELPEFIDWALEGEGRAQGYGAFALDSWSLYFARKHRETLRAVRERTGDPTAQPSADLLHDDQVLYQEVLRRLCIDSGACVVITDHIAAKGREQAEENELGQVVPITRGGLEYFIDVMLELSLRADGFETRRVGTVIKSNSAHFPIGLELEDPTFGMLLERLEDVPPAHDTVPAFLTLPDAPAEPELSLSELVARAEGYGVDRAKLLLAARSYHKVAALEQLTPAQRQDLAARMAERFGAPSGKRGKSAA</sequence>
<reference evidence="1 2" key="2">
    <citation type="journal article" date="2011" name="Stand. Genomic Sci.">
        <title>Complete genome sequence of Truepera radiovictrix type strain (RQ-24).</title>
        <authorList>
            <person name="Ivanova N."/>
            <person name="Rohde C."/>
            <person name="Munk C."/>
            <person name="Nolan M."/>
            <person name="Lucas S."/>
            <person name="Del Rio T.G."/>
            <person name="Tice H."/>
            <person name="Deshpande S."/>
            <person name="Cheng J.F."/>
            <person name="Tapia R."/>
            <person name="Han C."/>
            <person name="Goodwin L."/>
            <person name="Pitluck S."/>
            <person name="Liolios K."/>
            <person name="Mavromatis K."/>
            <person name="Mikhailova N."/>
            <person name="Pati A."/>
            <person name="Chen A."/>
            <person name="Palaniappan K."/>
            <person name="Land M."/>
            <person name="Hauser L."/>
            <person name="Chang Y.J."/>
            <person name="Jeffries C.D."/>
            <person name="Brambilla E."/>
            <person name="Rohde M."/>
            <person name="Goker M."/>
            <person name="Tindall B.J."/>
            <person name="Woyke T."/>
            <person name="Bristow J."/>
            <person name="Eisen J.A."/>
            <person name="Markowitz V."/>
            <person name="Hugenholtz P."/>
            <person name="Kyrpides N.C."/>
            <person name="Klenk H.P."/>
            <person name="Lapidus A."/>
        </authorList>
    </citation>
    <scope>NUCLEOTIDE SEQUENCE [LARGE SCALE GENOMIC DNA]</scope>
    <source>
        <strain evidence="2">DSM 17093 / CIP 108686 / LMG 22925 / RQ-24</strain>
    </source>
</reference>
<dbReference type="STRING" id="649638.Trad_1490"/>
<dbReference type="HOGENOM" id="CLU_857758_0_0_0"/>
<name>D7CXK9_TRURR</name>
<dbReference type="SUPFAM" id="SSF52540">
    <property type="entry name" value="P-loop containing nucleoside triphosphate hydrolases"/>
    <property type="match status" value="1"/>
</dbReference>
<dbReference type="EMBL" id="CP002049">
    <property type="protein sequence ID" value="ADI14611.1"/>
    <property type="molecule type" value="Genomic_DNA"/>
</dbReference>
<proteinExistence type="predicted"/>
<dbReference type="InterPro" id="IPR027417">
    <property type="entry name" value="P-loop_NTPase"/>
</dbReference>
<dbReference type="Gene3D" id="3.40.50.300">
    <property type="entry name" value="P-loop containing nucleotide triphosphate hydrolases"/>
    <property type="match status" value="1"/>
</dbReference>
<dbReference type="OrthoDB" id="1522962at2"/>
<protein>
    <submittedName>
        <fullName evidence="1">Uncharacterized protein</fullName>
    </submittedName>
</protein>
<dbReference type="Proteomes" id="UP000000379">
    <property type="component" value="Chromosome"/>
</dbReference>
<dbReference type="KEGG" id="tra:Trad_1490"/>
<organism evidence="1 2">
    <name type="scientific">Truepera radiovictrix (strain DSM 17093 / CIP 108686 / LMG 22925 / RQ-24)</name>
    <dbReference type="NCBI Taxonomy" id="649638"/>
    <lineage>
        <taxon>Bacteria</taxon>
        <taxon>Thermotogati</taxon>
        <taxon>Deinococcota</taxon>
        <taxon>Deinococci</taxon>
        <taxon>Trueperales</taxon>
        <taxon>Trueperaceae</taxon>
        <taxon>Truepera</taxon>
    </lineage>
</organism>